<protein>
    <submittedName>
        <fullName evidence="1">Uncharacterized protein</fullName>
    </submittedName>
</protein>
<name>A0A8J6CH84_DIALT</name>
<dbReference type="Proteomes" id="UP000751190">
    <property type="component" value="Unassembled WGS sequence"/>
</dbReference>
<dbReference type="AlphaFoldDB" id="A0A8J6CH84"/>
<gene>
    <name evidence="1" type="ORF">KFE25_006380</name>
</gene>
<reference evidence="1" key="1">
    <citation type="submission" date="2021-05" db="EMBL/GenBank/DDBJ databases">
        <title>The genome of the haptophyte Pavlova lutheri (Diacronema luteri, Pavlovales) - a model for lipid biosynthesis in eukaryotic algae.</title>
        <authorList>
            <person name="Hulatt C.J."/>
            <person name="Posewitz M.C."/>
        </authorList>
    </citation>
    <scope>NUCLEOTIDE SEQUENCE</scope>
    <source>
        <strain evidence="1">NIVA-4/92</strain>
    </source>
</reference>
<proteinExistence type="predicted"/>
<dbReference type="PANTHER" id="PTHR31984">
    <property type="entry name" value="TRANSPORTER, PUTATIVE (DUF179)-RELATED"/>
    <property type="match status" value="1"/>
</dbReference>
<evidence type="ECO:0000313" key="2">
    <source>
        <dbReference type="Proteomes" id="UP000751190"/>
    </source>
</evidence>
<dbReference type="EMBL" id="JAGTXO010000002">
    <property type="protein sequence ID" value="KAG8469925.1"/>
    <property type="molecule type" value="Genomic_DNA"/>
</dbReference>
<dbReference type="InterPro" id="IPR003774">
    <property type="entry name" value="AlgH-like"/>
</dbReference>
<organism evidence="1 2">
    <name type="scientific">Diacronema lutheri</name>
    <name type="common">Unicellular marine alga</name>
    <name type="synonym">Monochrysis lutheri</name>
    <dbReference type="NCBI Taxonomy" id="2081491"/>
    <lineage>
        <taxon>Eukaryota</taxon>
        <taxon>Haptista</taxon>
        <taxon>Haptophyta</taxon>
        <taxon>Pavlovophyceae</taxon>
        <taxon>Pavlovales</taxon>
        <taxon>Pavlovaceae</taxon>
        <taxon>Diacronema</taxon>
    </lineage>
</organism>
<dbReference type="OMA" id="NSEVWAP"/>
<dbReference type="PANTHER" id="PTHR31984:SF17">
    <property type="entry name" value="TRANSCRIPTIONAL REGULATOR"/>
    <property type="match status" value="1"/>
</dbReference>
<dbReference type="OrthoDB" id="272750at2759"/>
<sequence length="177" mass="19082">MCASSSLSRSLRAGTVLVSQPDQYDHFFHEAVVLVCEHSEHGSRGVLLNRETPFTMGEMASGMGCFDEHSVHRGGNGGADTVLMLHARADVAGSKPIGSSGLYLGGLRHAQQLVADGLAEPSEFKFFFNSEVWAPGALEQQLRTLWWVTNDFGASEVVAAKGDRSLHAVLRKRLAAT</sequence>
<dbReference type="SUPFAM" id="SSF143456">
    <property type="entry name" value="VC0467-like"/>
    <property type="match status" value="1"/>
</dbReference>
<keyword evidence="2" id="KW-1185">Reference proteome</keyword>
<dbReference type="Gene3D" id="3.40.1740.10">
    <property type="entry name" value="VC0467-like"/>
    <property type="match status" value="1"/>
</dbReference>
<dbReference type="Pfam" id="PF02622">
    <property type="entry name" value="DUF179"/>
    <property type="match status" value="1"/>
</dbReference>
<comment type="caution">
    <text evidence="1">The sequence shown here is derived from an EMBL/GenBank/DDBJ whole genome shotgun (WGS) entry which is preliminary data.</text>
</comment>
<accession>A0A8J6CH84</accession>
<evidence type="ECO:0000313" key="1">
    <source>
        <dbReference type="EMBL" id="KAG8469925.1"/>
    </source>
</evidence>